<keyword evidence="2" id="KW-1185">Reference proteome</keyword>
<dbReference type="RefSeq" id="WP_089697489.1">
    <property type="nucleotide sequence ID" value="NZ_FNHL01000002.1"/>
</dbReference>
<sequence length="65" mass="7343">MSAIEHADANGSSALDELPEFELTYRFDDEANPQEVTLFVEDDEDLATRWLTMDRGHAVSLETVQ</sequence>
<dbReference type="Proteomes" id="UP000199451">
    <property type="component" value="Unassembled WGS sequence"/>
</dbReference>
<reference evidence="2" key="1">
    <citation type="submission" date="2016-10" db="EMBL/GenBank/DDBJ databases">
        <authorList>
            <person name="Varghese N."/>
            <person name="Submissions S."/>
        </authorList>
    </citation>
    <scope>NUCLEOTIDE SEQUENCE [LARGE SCALE GENOMIC DNA]</scope>
    <source>
        <strain evidence="2">CGMCC 1.10119</strain>
    </source>
</reference>
<evidence type="ECO:0000313" key="1">
    <source>
        <dbReference type="EMBL" id="SDM59744.1"/>
    </source>
</evidence>
<name>A0A1G9UIW1_9EURY</name>
<organism evidence="1 2">
    <name type="scientific">Halogranum gelatinilyticum</name>
    <dbReference type="NCBI Taxonomy" id="660521"/>
    <lineage>
        <taxon>Archaea</taxon>
        <taxon>Methanobacteriati</taxon>
        <taxon>Methanobacteriota</taxon>
        <taxon>Stenosarchaea group</taxon>
        <taxon>Halobacteria</taxon>
        <taxon>Halobacteriales</taxon>
        <taxon>Haloferacaceae</taxon>
    </lineage>
</organism>
<gene>
    <name evidence="1" type="ORF">SAMN04487949_2205</name>
</gene>
<evidence type="ECO:0000313" key="2">
    <source>
        <dbReference type="Proteomes" id="UP000199451"/>
    </source>
</evidence>
<accession>A0A1G9UIW1</accession>
<dbReference type="STRING" id="660521.SAMN04487949_2205"/>
<dbReference type="EMBL" id="FNHL01000002">
    <property type="protein sequence ID" value="SDM59744.1"/>
    <property type="molecule type" value="Genomic_DNA"/>
</dbReference>
<protein>
    <submittedName>
        <fullName evidence="1">Uncharacterized protein</fullName>
    </submittedName>
</protein>
<dbReference type="OrthoDB" id="224774at2157"/>
<dbReference type="AlphaFoldDB" id="A0A1G9UIW1"/>
<proteinExistence type="predicted"/>